<gene>
    <name evidence="2" type="ORF">JG688_00008737</name>
</gene>
<feature type="region of interest" description="Disordered" evidence="1">
    <location>
        <begin position="1"/>
        <end position="33"/>
    </location>
</feature>
<accession>A0A8J5J4H4</accession>
<evidence type="ECO:0000313" key="3">
    <source>
        <dbReference type="Proteomes" id="UP000709295"/>
    </source>
</evidence>
<sequence>MARVRGCGLQSQEHARALEEPTEVVVRHSPNLSTSTGHRVELLALGQRWH</sequence>
<dbReference type="Proteomes" id="UP000709295">
    <property type="component" value="Unassembled WGS sequence"/>
</dbReference>
<reference evidence="2" key="1">
    <citation type="submission" date="2021-01" db="EMBL/GenBank/DDBJ databases">
        <title>Phytophthora aleatoria, a newly-described species from Pinus radiata is distinct from Phytophthora cactorum isolates based on comparative genomics.</title>
        <authorList>
            <person name="Mcdougal R."/>
            <person name="Panda P."/>
            <person name="Williams N."/>
            <person name="Studholme D.J."/>
        </authorList>
    </citation>
    <scope>NUCLEOTIDE SEQUENCE</scope>
    <source>
        <strain evidence="2">NZFS 4037</strain>
    </source>
</reference>
<comment type="caution">
    <text evidence="2">The sequence shown here is derived from an EMBL/GenBank/DDBJ whole genome shotgun (WGS) entry which is preliminary data.</text>
</comment>
<evidence type="ECO:0000256" key="1">
    <source>
        <dbReference type="SAM" id="MobiDB-lite"/>
    </source>
</evidence>
<organism evidence="2 3">
    <name type="scientific">Phytophthora aleatoria</name>
    <dbReference type="NCBI Taxonomy" id="2496075"/>
    <lineage>
        <taxon>Eukaryota</taxon>
        <taxon>Sar</taxon>
        <taxon>Stramenopiles</taxon>
        <taxon>Oomycota</taxon>
        <taxon>Peronosporomycetes</taxon>
        <taxon>Peronosporales</taxon>
        <taxon>Peronosporaceae</taxon>
        <taxon>Phytophthora</taxon>
    </lineage>
</organism>
<evidence type="ECO:0000313" key="2">
    <source>
        <dbReference type="EMBL" id="KAG6962158.1"/>
    </source>
</evidence>
<keyword evidence="3" id="KW-1185">Reference proteome</keyword>
<dbReference type="EMBL" id="JAENGY010000475">
    <property type="protein sequence ID" value="KAG6962158.1"/>
    <property type="molecule type" value="Genomic_DNA"/>
</dbReference>
<proteinExistence type="predicted"/>
<protein>
    <submittedName>
        <fullName evidence="2">Uncharacterized protein</fullName>
    </submittedName>
</protein>
<dbReference type="AlphaFoldDB" id="A0A8J5J4H4"/>
<name>A0A8J5J4H4_9STRA</name>